<dbReference type="InterPro" id="IPR002575">
    <property type="entry name" value="Aminoglycoside_PTrfase"/>
</dbReference>
<dbReference type="InterPro" id="IPR051678">
    <property type="entry name" value="AGP_Transferase"/>
</dbReference>
<proteinExistence type="predicted"/>
<feature type="domain" description="Aminoglycoside phosphotransferase" evidence="1">
    <location>
        <begin position="14"/>
        <end position="255"/>
    </location>
</feature>
<dbReference type="InterPro" id="IPR011009">
    <property type="entry name" value="Kinase-like_dom_sf"/>
</dbReference>
<dbReference type="SUPFAM" id="SSF56112">
    <property type="entry name" value="Protein kinase-like (PK-like)"/>
    <property type="match status" value="1"/>
</dbReference>
<dbReference type="Gene3D" id="3.90.1200.10">
    <property type="match status" value="1"/>
</dbReference>
<sequence length="326" mass="36153">MIAEHFRLGRVVACRPVATGVMNLNWRVTTDRGDFAVKRVTDRPPEAFRAAQRILPGLAERGFPVPAPRWTGEGSALLQINGFRYAVSEWLPGAHPSGSGLDPAACGLLGDLAGRLHLALAELCPAAPAVLPDRPADADRTRAELRRYAGLAARRDDRFDRLAGAEIERRLVLLDTAAGQRPPDADVTPCGWTHGDLQPLNLLMDRGRVTGVLDWDRLGVRPFGLEVLRTVTIMFSAGGRTALDLERSAAFVRAYRARVPITADQLVDAADRRWWALATETWPLKRHYDDGDDRCDQLFTTRSTFLHWWSRHRAGVRTMLVEASGR</sequence>
<evidence type="ECO:0000313" key="3">
    <source>
        <dbReference type="Proteomes" id="UP000546162"/>
    </source>
</evidence>
<dbReference type="Proteomes" id="UP000546162">
    <property type="component" value="Unassembled WGS sequence"/>
</dbReference>
<dbReference type="Gene3D" id="3.30.200.20">
    <property type="entry name" value="Phosphorylase Kinase, domain 1"/>
    <property type="match status" value="1"/>
</dbReference>
<dbReference type="RefSeq" id="WP_185044365.1">
    <property type="nucleotide sequence ID" value="NZ_BAABFG010000005.1"/>
</dbReference>
<gene>
    <name evidence="2" type="ORF">BJY16_007627</name>
</gene>
<dbReference type="EC" id="2.7.1.39" evidence="2"/>
<dbReference type="PANTHER" id="PTHR21310">
    <property type="entry name" value="AMINOGLYCOSIDE PHOSPHOTRANSFERASE-RELATED-RELATED"/>
    <property type="match status" value="1"/>
</dbReference>
<protein>
    <submittedName>
        <fullName evidence="2">Homoserine kinase type II</fullName>
        <ecNumber evidence="2">2.7.1.39</ecNumber>
    </submittedName>
</protein>
<dbReference type="Pfam" id="PF01636">
    <property type="entry name" value="APH"/>
    <property type="match status" value="1"/>
</dbReference>
<dbReference type="PANTHER" id="PTHR21310:SF15">
    <property type="entry name" value="AMINOGLYCOSIDE PHOSPHOTRANSFERASE DOMAIN-CONTAINING PROTEIN"/>
    <property type="match status" value="1"/>
</dbReference>
<name>A0A7W7MBJ1_9ACTN</name>
<evidence type="ECO:0000313" key="2">
    <source>
        <dbReference type="EMBL" id="MBB4744168.1"/>
    </source>
</evidence>
<dbReference type="EMBL" id="JACHNB010000001">
    <property type="protein sequence ID" value="MBB4744168.1"/>
    <property type="molecule type" value="Genomic_DNA"/>
</dbReference>
<evidence type="ECO:0000259" key="1">
    <source>
        <dbReference type="Pfam" id="PF01636"/>
    </source>
</evidence>
<keyword evidence="2" id="KW-0808">Transferase</keyword>
<accession>A0A7W7MBJ1</accession>
<reference evidence="2 3" key="1">
    <citation type="submission" date="2020-08" db="EMBL/GenBank/DDBJ databases">
        <title>Sequencing the genomes of 1000 actinobacteria strains.</title>
        <authorList>
            <person name="Klenk H.-P."/>
        </authorList>
    </citation>
    <scope>NUCLEOTIDE SEQUENCE [LARGE SCALE GENOMIC DNA]</scope>
    <source>
        <strain evidence="2 3">DSM 45809</strain>
    </source>
</reference>
<organism evidence="2 3">
    <name type="scientific">Actinoplanes octamycinicus</name>
    <dbReference type="NCBI Taxonomy" id="135948"/>
    <lineage>
        <taxon>Bacteria</taxon>
        <taxon>Bacillati</taxon>
        <taxon>Actinomycetota</taxon>
        <taxon>Actinomycetes</taxon>
        <taxon>Micromonosporales</taxon>
        <taxon>Micromonosporaceae</taxon>
        <taxon>Actinoplanes</taxon>
    </lineage>
</organism>
<comment type="caution">
    <text evidence="2">The sequence shown here is derived from an EMBL/GenBank/DDBJ whole genome shotgun (WGS) entry which is preliminary data.</text>
</comment>
<keyword evidence="3" id="KW-1185">Reference proteome</keyword>
<dbReference type="AlphaFoldDB" id="A0A7W7MBJ1"/>
<keyword evidence="2" id="KW-0418">Kinase</keyword>
<dbReference type="GO" id="GO:0004413">
    <property type="term" value="F:homoserine kinase activity"/>
    <property type="evidence" value="ECO:0007669"/>
    <property type="project" value="UniProtKB-EC"/>
</dbReference>